<gene>
    <name evidence="1" type="ORF">HNP47_002119</name>
</gene>
<dbReference type="AlphaFoldDB" id="A0A7W9FV29"/>
<dbReference type="Proteomes" id="UP000556201">
    <property type="component" value="Unassembled WGS sequence"/>
</dbReference>
<protein>
    <recommendedName>
        <fullName evidence="3">DUF4258 domain-containing protein</fullName>
    </recommendedName>
</protein>
<evidence type="ECO:0000313" key="2">
    <source>
        <dbReference type="Proteomes" id="UP000556201"/>
    </source>
</evidence>
<evidence type="ECO:0008006" key="3">
    <source>
        <dbReference type="Google" id="ProtNLM"/>
    </source>
</evidence>
<dbReference type="RefSeq" id="WP_184279516.1">
    <property type="nucleotide sequence ID" value="NZ_JACHLJ010000002.1"/>
</dbReference>
<accession>A0A7W9FV29</accession>
<sequence>MVLQMTTHAVTRASQRGVPHNLIADLLAHADLETSVGGGCVALSVSRRRLADRDLRRTVGRNIDRLRNLTVVCDAGDGSIVTILHQEGARGRRYHRA</sequence>
<dbReference type="EMBL" id="JACHLJ010000002">
    <property type="protein sequence ID" value="MBB5772115.1"/>
    <property type="molecule type" value="Genomic_DNA"/>
</dbReference>
<comment type="caution">
    <text evidence="1">The sequence shown here is derived from an EMBL/GenBank/DDBJ whole genome shotgun (WGS) entry which is preliminary data.</text>
</comment>
<evidence type="ECO:0000313" key="1">
    <source>
        <dbReference type="EMBL" id="MBB5772115.1"/>
    </source>
</evidence>
<organism evidence="1 2">
    <name type="scientific">Brevundimonas vesicularis</name>
    <name type="common">Pseudomonas vesicularis</name>
    <dbReference type="NCBI Taxonomy" id="41276"/>
    <lineage>
        <taxon>Bacteria</taxon>
        <taxon>Pseudomonadati</taxon>
        <taxon>Pseudomonadota</taxon>
        <taxon>Alphaproteobacteria</taxon>
        <taxon>Caulobacterales</taxon>
        <taxon>Caulobacteraceae</taxon>
        <taxon>Brevundimonas</taxon>
    </lineage>
</organism>
<reference evidence="1 2" key="1">
    <citation type="submission" date="2020-08" db="EMBL/GenBank/DDBJ databases">
        <title>Functional genomics of gut bacteria from endangered species of beetles.</title>
        <authorList>
            <person name="Carlos-Shanley C."/>
        </authorList>
    </citation>
    <scope>NUCLEOTIDE SEQUENCE [LARGE SCALE GENOMIC DNA]</scope>
    <source>
        <strain evidence="1 2">S00192</strain>
    </source>
</reference>
<name>A0A7W9FV29_BREVE</name>
<proteinExistence type="predicted"/>